<keyword evidence="2" id="KW-1185">Reference proteome</keyword>
<evidence type="ECO:0008006" key="3">
    <source>
        <dbReference type="Google" id="ProtNLM"/>
    </source>
</evidence>
<dbReference type="CDD" id="cd02440">
    <property type="entry name" value="AdoMet_MTases"/>
    <property type="match status" value="1"/>
</dbReference>
<evidence type="ECO:0000313" key="2">
    <source>
        <dbReference type="Proteomes" id="UP001179280"/>
    </source>
</evidence>
<protein>
    <recommendedName>
        <fullName evidence="3">SAM-dependent methyltransferase</fullName>
    </recommendedName>
</protein>
<dbReference type="EMBL" id="JAFBCV010000017">
    <property type="protein sequence ID" value="MBM7840805.1"/>
    <property type="molecule type" value="Genomic_DNA"/>
</dbReference>
<dbReference type="RefSeq" id="WP_204468627.1">
    <property type="nucleotide sequence ID" value="NZ_JAFBCV010000017.1"/>
</dbReference>
<dbReference type="Gene3D" id="3.40.50.150">
    <property type="entry name" value="Vaccinia Virus protein VP39"/>
    <property type="match status" value="1"/>
</dbReference>
<comment type="caution">
    <text evidence="1">The sequence shown here is derived from an EMBL/GenBank/DDBJ whole genome shotgun (WGS) entry which is preliminary data.</text>
</comment>
<accession>A0ABS2SZ73</accession>
<dbReference type="InterPro" id="IPR029063">
    <property type="entry name" value="SAM-dependent_MTases_sf"/>
</dbReference>
<sequence>MNQLSDVAYWAEAWKNDPHSPIKKMKKAGLASPHSAGFIKWAEAFDANSFTAEATKRTERILKWVEQYTGSLNGRTILDVGAASGVFSVPMAKAGAIVTALEPTNILREKLVRNAPNHSVDVSIIGQSFEELAVDQLPRYDLVFASMCPAMIDWDAVQKAIALSSKHVYISLMAGPKKNSLVEELLNELKIEAPIQRTSDMMYVLQLLYLTGYSYQSLIEQHEKTMLMKRDDVLQQLHAWFLDYDVTLTDQQQRLAADLVKKKYNDDIPVITGGRFGKVLITKEQTSFPN</sequence>
<organism evidence="1 2">
    <name type="scientific">Shouchella xiaoxiensis</name>
    <dbReference type="NCBI Taxonomy" id="766895"/>
    <lineage>
        <taxon>Bacteria</taxon>
        <taxon>Bacillati</taxon>
        <taxon>Bacillota</taxon>
        <taxon>Bacilli</taxon>
        <taxon>Bacillales</taxon>
        <taxon>Bacillaceae</taxon>
        <taxon>Shouchella</taxon>
    </lineage>
</organism>
<name>A0ABS2SZ73_9BACI</name>
<dbReference type="Proteomes" id="UP001179280">
    <property type="component" value="Unassembled WGS sequence"/>
</dbReference>
<gene>
    <name evidence="1" type="ORF">JOC54_004098</name>
</gene>
<evidence type="ECO:0000313" key="1">
    <source>
        <dbReference type="EMBL" id="MBM7840805.1"/>
    </source>
</evidence>
<reference evidence="1" key="1">
    <citation type="submission" date="2021-01" db="EMBL/GenBank/DDBJ databases">
        <title>Genomic Encyclopedia of Type Strains, Phase IV (KMG-IV): sequencing the most valuable type-strain genomes for metagenomic binning, comparative biology and taxonomic classification.</title>
        <authorList>
            <person name="Goeker M."/>
        </authorList>
    </citation>
    <scope>NUCLEOTIDE SEQUENCE</scope>
    <source>
        <strain evidence="1">DSM 21943</strain>
    </source>
</reference>
<proteinExistence type="predicted"/>
<dbReference type="SUPFAM" id="SSF53335">
    <property type="entry name" value="S-adenosyl-L-methionine-dependent methyltransferases"/>
    <property type="match status" value="1"/>
</dbReference>